<dbReference type="Proteomes" id="UP001210231">
    <property type="component" value="Unassembled WGS sequence"/>
</dbReference>
<reference evidence="1 2" key="1">
    <citation type="submission" date="2022-12" db="EMBL/GenBank/DDBJ databases">
        <title>Chitinophagaceae gen. sp. nov., a new member of the family Chitinophagaceae, isolated from soil in a chemical factory.</title>
        <authorList>
            <person name="Ke Z."/>
        </authorList>
    </citation>
    <scope>NUCLEOTIDE SEQUENCE [LARGE SCALE GENOMIC DNA]</scope>
    <source>
        <strain evidence="1 2">LY-5</strain>
    </source>
</reference>
<sequence>MPEKKISANSFDNLKDESRIYLIVGSMSEMHLYVCSGCGNIALQEKF</sequence>
<proteinExistence type="predicted"/>
<dbReference type="RefSeq" id="WP_407029998.1">
    <property type="nucleotide sequence ID" value="NZ_JAQGEF010000002.1"/>
</dbReference>
<comment type="caution">
    <text evidence="1">The sequence shown here is derived from an EMBL/GenBank/DDBJ whole genome shotgun (WGS) entry which is preliminary data.</text>
</comment>
<protein>
    <submittedName>
        <fullName evidence="1">Uncharacterized protein</fullName>
    </submittedName>
</protein>
<accession>A0ABT4UHG7</accession>
<evidence type="ECO:0000313" key="1">
    <source>
        <dbReference type="EMBL" id="MDA3613670.1"/>
    </source>
</evidence>
<evidence type="ECO:0000313" key="2">
    <source>
        <dbReference type="Proteomes" id="UP001210231"/>
    </source>
</evidence>
<keyword evidence="2" id="KW-1185">Reference proteome</keyword>
<dbReference type="EMBL" id="JAQGEF010000002">
    <property type="protein sequence ID" value="MDA3613670.1"/>
    <property type="molecule type" value="Genomic_DNA"/>
</dbReference>
<gene>
    <name evidence="1" type="ORF">O3P16_02535</name>
</gene>
<name>A0ABT4UHG7_9BACT</name>
<organism evidence="1 2">
    <name type="scientific">Polluticaenibacter yanchengensis</name>
    <dbReference type="NCBI Taxonomy" id="3014562"/>
    <lineage>
        <taxon>Bacteria</taxon>
        <taxon>Pseudomonadati</taxon>
        <taxon>Bacteroidota</taxon>
        <taxon>Chitinophagia</taxon>
        <taxon>Chitinophagales</taxon>
        <taxon>Chitinophagaceae</taxon>
        <taxon>Polluticaenibacter</taxon>
    </lineage>
</organism>